<dbReference type="SUPFAM" id="SSF53850">
    <property type="entry name" value="Periplasmic binding protein-like II"/>
    <property type="match status" value="1"/>
</dbReference>
<dbReference type="InterPro" id="IPR015168">
    <property type="entry name" value="SsuA/THI5"/>
</dbReference>
<evidence type="ECO:0000259" key="1">
    <source>
        <dbReference type="Pfam" id="PF09084"/>
    </source>
</evidence>
<dbReference type="Pfam" id="PF09084">
    <property type="entry name" value="NMT1"/>
    <property type="match status" value="1"/>
</dbReference>
<dbReference type="Proteomes" id="UP000741360">
    <property type="component" value="Unassembled WGS sequence"/>
</dbReference>
<dbReference type="EMBL" id="JACPSX010000242">
    <property type="protein sequence ID" value="MBI3015868.1"/>
    <property type="molecule type" value="Genomic_DNA"/>
</dbReference>
<dbReference type="PANTHER" id="PTHR30024:SF42">
    <property type="entry name" value="ALIPHATIC SULFONATES-BINDING PROTEIN-RELATED"/>
    <property type="match status" value="1"/>
</dbReference>
<name>A0A932GR63_UNCTE</name>
<proteinExistence type="predicted"/>
<dbReference type="Gene3D" id="3.40.190.10">
    <property type="entry name" value="Periplasmic binding protein-like II"/>
    <property type="match status" value="2"/>
</dbReference>
<evidence type="ECO:0000313" key="3">
    <source>
        <dbReference type="Proteomes" id="UP000741360"/>
    </source>
</evidence>
<feature type="domain" description="SsuA/THI5-like" evidence="1">
    <location>
        <begin position="69"/>
        <end position="277"/>
    </location>
</feature>
<organism evidence="2 3">
    <name type="scientific">Tectimicrobiota bacterium</name>
    <dbReference type="NCBI Taxonomy" id="2528274"/>
    <lineage>
        <taxon>Bacteria</taxon>
        <taxon>Pseudomonadati</taxon>
        <taxon>Nitrospinota/Tectimicrobiota group</taxon>
        <taxon>Candidatus Tectimicrobiota</taxon>
    </lineage>
</organism>
<reference evidence="2" key="1">
    <citation type="submission" date="2020-07" db="EMBL/GenBank/DDBJ databases">
        <title>Huge and variable diversity of episymbiotic CPR bacteria and DPANN archaea in groundwater ecosystems.</title>
        <authorList>
            <person name="He C.Y."/>
            <person name="Keren R."/>
            <person name="Whittaker M."/>
            <person name="Farag I.F."/>
            <person name="Doudna J."/>
            <person name="Cate J.H.D."/>
            <person name="Banfield J.F."/>
        </authorList>
    </citation>
    <scope>NUCLEOTIDE SEQUENCE</scope>
    <source>
        <strain evidence="2">NC_groundwater_717_Ag_S-0.2um_59_8</strain>
    </source>
</reference>
<sequence>MNRITPFKKFRYPRRATSRVFIGLWVALCMAVSSMMVPLAASANPYLAKPGEAAVSLRVATCATSGGFVHLYTALENGLFDKYGIKPSHIFIRGSSISLASLSSDEIQFLYCAADATIPGLATGIDGKLIGAPLVGLPYVLLVRKDIMKMSDLKGKSLGVTRPGDLSFRLSRAMIKKFNLTEEEVKLRSIGGSQSERYQALVQDIIQGIVITPPLDVRGKRAGFNVVYNLNEMDLPFIYSSVHTNSKTLKEKPGVVQRFVAAMAEAIHFVEKNPEKAKAALSKTLRIQDSETLQSAYDAYAKQVINRRMVVPANAVAETVEIAREAGADIKRKPADLFDNTFVENLDKSGFLKEIWGGAVPGKK</sequence>
<protein>
    <submittedName>
        <fullName evidence="2">ABC transporter substrate-binding protein</fullName>
    </submittedName>
</protein>
<accession>A0A932GR63</accession>
<comment type="caution">
    <text evidence="2">The sequence shown here is derived from an EMBL/GenBank/DDBJ whole genome shotgun (WGS) entry which is preliminary data.</text>
</comment>
<dbReference type="AlphaFoldDB" id="A0A932GR63"/>
<dbReference type="PANTHER" id="PTHR30024">
    <property type="entry name" value="ALIPHATIC SULFONATES-BINDING PROTEIN-RELATED"/>
    <property type="match status" value="1"/>
</dbReference>
<gene>
    <name evidence="2" type="ORF">HYY65_12620</name>
</gene>
<evidence type="ECO:0000313" key="2">
    <source>
        <dbReference type="EMBL" id="MBI3015868.1"/>
    </source>
</evidence>